<dbReference type="Pfam" id="PF00561">
    <property type="entry name" value="Abhydrolase_1"/>
    <property type="match status" value="1"/>
</dbReference>
<keyword evidence="2" id="KW-0378">Hydrolase</keyword>
<dbReference type="Gene3D" id="3.40.50.1820">
    <property type="entry name" value="alpha/beta hydrolase"/>
    <property type="match status" value="1"/>
</dbReference>
<proteinExistence type="predicted"/>
<evidence type="ECO:0000259" key="1">
    <source>
        <dbReference type="Pfam" id="PF00561"/>
    </source>
</evidence>
<dbReference type="EMBL" id="BAABKP010000001">
    <property type="protein sequence ID" value="GAA4794733.1"/>
    <property type="molecule type" value="Genomic_DNA"/>
</dbReference>
<dbReference type="InterPro" id="IPR000073">
    <property type="entry name" value="AB_hydrolase_1"/>
</dbReference>
<evidence type="ECO:0000313" key="3">
    <source>
        <dbReference type="Proteomes" id="UP001500187"/>
    </source>
</evidence>
<sequence>MWKPLTFGLVSGATLATVGLAGSAGLATYFARRVVVPPKTPGEDVRVHSLGYDSVDIAEGQEPSSIRIDATDRTRARGNYGFYFSGGAGFAVLGEITSYSPKDQTVTRQILKIMRGDISDIERGRLSGVVAPHPRDAGYAFEDIELNLPVGPAPAWLIRPGASLTALPAQKAESSPATRSSTWAIMVHGMGATRAETLRALSATQALGLTSLHMSYRNDREAPASEDGRYGLGFTEWRDVEVAIDYALEHGADDVVLFGWSMGGSISLQAADKARNRQHVRALVLDGPALNWIELIQYHSQLNKMPLRIGQLGVSMITHPALKVFTGLKDPIRLEEISWPHRASDIKVPTLIMHSVDDAYVPVGPSQELATKSALVDFVPFEEASHTREWNVDPVKWERTLIDWLGPHLG</sequence>
<gene>
    <name evidence="2" type="ORF">GCM10023352_12170</name>
</gene>
<dbReference type="Proteomes" id="UP001500187">
    <property type="component" value="Unassembled WGS sequence"/>
</dbReference>
<comment type="caution">
    <text evidence="2">The sequence shown here is derived from an EMBL/GenBank/DDBJ whole genome shotgun (WGS) entry which is preliminary data.</text>
</comment>
<protein>
    <submittedName>
        <fullName evidence="2">Alpha/beta fold hydrolase</fullName>
    </submittedName>
</protein>
<evidence type="ECO:0000313" key="2">
    <source>
        <dbReference type="EMBL" id="GAA4794733.1"/>
    </source>
</evidence>
<accession>A0ABP9BHZ3</accession>
<dbReference type="SUPFAM" id="SSF53474">
    <property type="entry name" value="alpha/beta-Hydrolases"/>
    <property type="match status" value="1"/>
</dbReference>
<dbReference type="RefSeq" id="WP_345445607.1">
    <property type="nucleotide sequence ID" value="NZ_BAABKP010000001.1"/>
</dbReference>
<feature type="domain" description="AB hydrolase-1" evidence="1">
    <location>
        <begin position="246"/>
        <end position="292"/>
    </location>
</feature>
<name>A0ABP9BHZ3_9MICC</name>
<keyword evidence="3" id="KW-1185">Reference proteome</keyword>
<reference evidence="3" key="1">
    <citation type="journal article" date="2019" name="Int. J. Syst. Evol. Microbiol.">
        <title>The Global Catalogue of Microorganisms (GCM) 10K type strain sequencing project: providing services to taxonomists for standard genome sequencing and annotation.</title>
        <authorList>
            <consortium name="The Broad Institute Genomics Platform"/>
            <consortium name="The Broad Institute Genome Sequencing Center for Infectious Disease"/>
            <person name="Wu L."/>
            <person name="Ma J."/>
        </authorList>
    </citation>
    <scope>NUCLEOTIDE SEQUENCE [LARGE SCALE GENOMIC DNA]</scope>
    <source>
        <strain evidence="3">JCM 18541</strain>
    </source>
</reference>
<dbReference type="InterPro" id="IPR029058">
    <property type="entry name" value="AB_hydrolase_fold"/>
</dbReference>
<organism evidence="2 3">
    <name type="scientific">Rothia endophytica</name>
    <dbReference type="NCBI Taxonomy" id="1324766"/>
    <lineage>
        <taxon>Bacteria</taxon>
        <taxon>Bacillati</taxon>
        <taxon>Actinomycetota</taxon>
        <taxon>Actinomycetes</taxon>
        <taxon>Micrococcales</taxon>
        <taxon>Micrococcaceae</taxon>
        <taxon>Rothia</taxon>
    </lineage>
</organism>
<dbReference type="GO" id="GO:0016787">
    <property type="term" value="F:hydrolase activity"/>
    <property type="evidence" value="ECO:0007669"/>
    <property type="project" value="UniProtKB-KW"/>
</dbReference>